<feature type="chain" id="PRO_5035931765" description="Secreted protein" evidence="1">
    <location>
        <begin position="25"/>
        <end position="147"/>
    </location>
</feature>
<dbReference type="AlphaFoldDB" id="A0A8T0HN66"/>
<evidence type="ECO:0000313" key="2">
    <source>
        <dbReference type="EMBL" id="KAG0572262.1"/>
    </source>
</evidence>
<organism evidence="2 3">
    <name type="scientific">Ceratodon purpureus</name>
    <name type="common">Fire moss</name>
    <name type="synonym">Dicranum purpureum</name>
    <dbReference type="NCBI Taxonomy" id="3225"/>
    <lineage>
        <taxon>Eukaryota</taxon>
        <taxon>Viridiplantae</taxon>
        <taxon>Streptophyta</taxon>
        <taxon>Embryophyta</taxon>
        <taxon>Bryophyta</taxon>
        <taxon>Bryophytina</taxon>
        <taxon>Bryopsida</taxon>
        <taxon>Dicranidae</taxon>
        <taxon>Pseudoditrichales</taxon>
        <taxon>Ditrichaceae</taxon>
        <taxon>Ceratodon</taxon>
    </lineage>
</organism>
<reference evidence="2" key="1">
    <citation type="submission" date="2020-06" db="EMBL/GenBank/DDBJ databases">
        <title>WGS assembly of Ceratodon purpureus strain R40.</title>
        <authorList>
            <person name="Carey S.B."/>
            <person name="Jenkins J."/>
            <person name="Shu S."/>
            <person name="Lovell J.T."/>
            <person name="Sreedasyam A."/>
            <person name="Maumus F."/>
            <person name="Tiley G.P."/>
            <person name="Fernandez-Pozo N."/>
            <person name="Barry K."/>
            <person name="Chen C."/>
            <person name="Wang M."/>
            <person name="Lipzen A."/>
            <person name="Daum C."/>
            <person name="Saski C.A."/>
            <person name="Payton A.C."/>
            <person name="Mcbreen J.C."/>
            <person name="Conrad R.E."/>
            <person name="Kollar L.M."/>
            <person name="Olsson S."/>
            <person name="Huttunen S."/>
            <person name="Landis J.B."/>
            <person name="Wickett N.J."/>
            <person name="Johnson M.G."/>
            <person name="Rensing S.A."/>
            <person name="Grimwood J."/>
            <person name="Schmutz J."/>
            <person name="Mcdaniel S.F."/>
        </authorList>
    </citation>
    <scope>NUCLEOTIDE SEQUENCE</scope>
    <source>
        <strain evidence="2">R40</strain>
    </source>
</reference>
<evidence type="ECO:0000256" key="1">
    <source>
        <dbReference type="SAM" id="SignalP"/>
    </source>
</evidence>
<evidence type="ECO:0008006" key="4">
    <source>
        <dbReference type="Google" id="ProtNLM"/>
    </source>
</evidence>
<sequence length="147" mass="16164">MIDTACSLVSVCSYCCVALHAVLATVPRLRNLLFTCRRSSGSPHSLPMPLSELQLEVVHLLQPTSKTLVCTTGVIPRRLMVSGPLLAPCLITIIKLMVFCQTVRCHLDQFTHRASLYTFGTQDQFSLGGLSLCQLACKHSDCSRHHP</sequence>
<keyword evidence="3" id="KW-1185">Reference proteome</keyword>
<keyword evidence="1" id="KW-0732">Signal</keyword>
<comment type="caution">
    <text evidence="2">The sequence shown here is derived from an EMBL/GenBank/DDBJ whole genome shotgun (WGS) entry which is preliminary data.</text>
</comment>
<feature type="signal peptide" evidence="1">
    <location>
        <begin position="1"/>
        <end position="24"/>
    </location>
</feature>
<name>A0A8T0HN66_CERPU</name>
<dbReference type="EMBL" id="CM026426">
    <property type="protein sequence ID" value="KAG0572262.1"/>
    <property type="molecule type" value="Genomic_DNA"/>
</dbReference>
<protein>
    <recommendedName>
        <fullName evidence="4">Secreted protein</fullName>
    </recommendedName>
</protein>
<proteinExistence type="predicted"/>
<accession>A0A8T0HN66</accession>
<dbReference type="Proteomes" id="UP000822688">
    <property type="component" value="Chromosome V"/>
</dbReference>
<evidence type="ECO:0000313" key="3">
    <source>
        <dbReference type="Proteomes" id="UP000822688"/>
    </source>
</evidence>
<gene>
    <name evidence="2" type="ORF">KC19_VG079800</name>
</gene>